<keyword evidence="3" id="KW-1185">Reference proteome</keyword>
<feature type="domain" description="DUF4397" evidence="1">
    <location>
        <begin position="61"/>
        <end position="173"/>
    </location>
</feature>
<dbReference type="InterPro" id="IPR025510">
    <property type="entry name" value="DUF4397"/>
</dbReference>
<dbReference type="Pfam" id="PF14344">
    <property type="entry name" value="DUF4397"/>
    <property type="match status" value="2"/>
</dbReference>
<gene>
    <name evidence="2" type="ORF">BAGA_04945</name>
</gene>
<comment type="caution">
    <text evidence="2">The sequence shown here is derived from an EMBL/GenBank/DDBJ whole genome shotgun (WGS) entry which is preliminary data.</text>
</comment>
<dbReference type="Proteomes" id="UP000027778">
    <property type="component" value="Unassembled WGS sequence"/>
</dbReference>
<dbReference type="STRING" id="574375.AZF08_16070"/>
<sequence>MAQSEIEKYGQEAALYEQLARYYQYTNPKKHMELYMKYHTAMTKLVHAYEKRESQEATLPSYMRIFHVSPNTPAIDILVNGQKVIKNISFKQFSPYLSLTQGQYRIDIVPVGNEKPIFSALVPMMGNHSYTLATIGNEMHIQLQPILDNTHLPAGQAKIRFAHFSPDTPVVNVSLKDGDHLFENVLFKQITDYLQVSPGTADIEISLADTKKNLVTIPKVKVEANTIYTIAILGYSTQSPKIEAVVLTN</sequence>
<reference evidence="2 3" key="1">
    <citation type="submission" date="2014-06" db="EMBL/GenBank/DDBJ databases">
        <title>Draft genome sequence of Bacillus gaemokensis JCM 15801 (MCCC 1A00707).</title>
        <authorList>
            <person name="Lai Q."/>
            <person name="Liu Y."/>
            <person name="Shao Z."/>
        </authorList>
    </citation>
    <scope>NUCLEOTIDE SEQUENCE [LARGE SCALE GENOMIC DNA]</scope>
    <source>
        <strain evidence="2 3">JCM 15801</strain>
    </source>
</reference>
<evidence type="ECO:0000259" key="1">
    <source>
        <dbReference type="Pfam" id="PF14344"/>
    </source>
</evidence>
<feature type="domain" description="DUF4397" evidence="1">
    <location>
        <begin position="177"/>
        <end position="248"/>
    </location>
</feature>
<dbReference type="eggNOG" id="COG1404">
    <property type="taxonomic scope" value="Bacteria"/>
</dbReference>
<name>A0A073KC04_9BACI</name>
<dbReference type="EMBL" id="JOTM01000010">
    <property type="protein sequence ID" value="KEK24051.1"/>
    <property type="molecule type" value="Genomic_DNA"/>
</dbReference>
<dbReference type="OrthoDB" id="9783299at2"/>
<proteinExistence type="predicted"/>
<evidence type="ECO:0000313" key="2">
    <source>
        <dbReference type="EMBL" id="KEK24051.1"/>
    </source>
</evidence>
<dbReference type="RefSeq" id="WP_033674908.1">
    <property type="nucleotide sequence ID" value="NZ_JOTM01000010.1"/>
</dbReference>
<dbReference type="AlphaFoldDB" id="A0A073KC04"/>
<evidence type="ECO:0000313" key="3">
    <source>
        <dbReference type="Proteomes" id="UP000027778"/>
    </source>
</evidence>
<organism evidence="2 3">
    <name type="scientific">Bacillus gaemokensis</name>
    <dbReference type="NCBI Taxonomy" id="574375"/>
    <lineage>
        <taxon>Bacteria</taxon>
        <taxon>Bacillati</taxon>
        <taxon>Bacillota</taxon>
        <taxon>Bacilli</taxon>
        <taxon>Bacillales</taxon>
        <taxon>Bacillaceae</taxon>
        <taxon>Bacillus</taxon>
        <taxon>Bacillus cereus group</taxon>
    </lineage>
</organism>
<protein>
    <recommendedName>
        <fullName evidence="1">DUF4397 domain-containing protein</fullName>
    </recommendedName>
</protein>
<accession>A0A073KC04</accession>